<reference evidence="2 3" key="1">
    <citation type="submission" date="2018-04" db="EMBL/GenBank/DDBJ databases">
        <authorList>
            <person name="Zhang X."/>
            <person name="Yuan J."/>
            <person name="Li F."/>
            <person name="Xiang J."/>
        </authorList>
    </citation>
    <scope>NUCLEOTIDE SEQUENCE [LARGE SCALE GENOMIC DNA]</scope>
    <source>
        <tissue evidence="2">Muscle</tissue>
    </source>
</reference>
<dbReference type="AlphaFoldDB" id="A0A423U480"/>
<keyword evidence="1" id="KW-1133">Transmembrane helix</keyword>
<dbReference type="GO" id="GO:0016020">
    <property type="term" value="C:membrane"/>
    <property type="evidence" value="ECO:0007669"/>
    <property type="project" value="InterPro"/>
</dbReference>
<dbReference type="STRING" id="6689.A0A423U480"/>
<dbReference type="GO" id="GO:0005216">
    <property type="term" value="F:monoatomic ion channel activity"/>
    <property type="evidence" value="ECO:0007669"/>
    <property type="project" value="InterPro"/>
</dbReference>
<dbReference type="Proteomes" id="UP000283509">
    <property type="component" value="Unassembled WGS sequence"/>
</dbReference>
<dbReference type="OrthoDB" id="7357196at2759"/>
<feature type="transmembrane region" description="Helical" evidence="1">
    <location>
        <begin position="47"/>
        <end position="69"/>
    </location>
</feature>
<organism evidence="2 3">
    <name type="scientific">Penaeus vannamei</name>
    <name type="common">Whiteleg shrimp</name>
    <name type="synonym">Litopenaeus vannamei</name>
    <dbReference type="NCBI Taxonomy" id="6689"/>
    <lineage>
        <taxon>Eukaryota</taxon>
        <taxon>Metazoa</taxon>
        <taxon>Ecdysozoa</taxon>
        <taxon>Arthropoda</taxon>
        <taxon>Crustacea</taxon>
        <taxon>Multicrustacea</taxon>
        <taxon>Malacostraca</taxon>
        <taxon>Eumalacostraca</taxon>
        <taxon>Eucarida</taxon>
        <taxon>Decapoda</taxon>
        <taxon>Dendrobranchiata</taxon>
        <taxon>Penaeoidea</taxon>
        <taxon>Penaeidae</taxon>
        <taxon>Penaeus</taxon>
    </lineage>
</organism>
<dbReference type="EMBL" id="QCYY01000677">
    <property type="protein sequence ID" value="ROT83482.1"/>
    <property type="molecule type" value="Genomic_DNA"/>
</dbReference>
<gene>
    <name evidence="2" type="ORF">C7M84_023325</name>
</gene>
<proteinExistence type="predicted"/>
<dbReference type="InterPro" id="IPR036719">
    <property type="entry name" value="Neuro-gated_channel_TM_sf"/>
</dbReference>
<dbReference type="PRINTS" id="PR00253">
    <property type="entry name" value="GABAARECEPTR"/>
</dbReference>
<feature type="transmembrane region" description="Helical" evidence="1">
    <location>
        <begin position="170"/>
        <end position="191"/>
    </location>
</feature>
<dbReference type="InterPro" id="IPR006028">
    <property type="entry name" value="GABAA/Glycine_rcpt"/>
</dbReference>
<keyword evidence="1" id="KW-0472">Membrane</keyword>
<reference evidence="2 3" key="2">
    <citation type="submission" date="2019-01" db="EMBL/GenBank/DDBJ databases">
        <title>The decoding of complex shrimp genome reveals the adaptation for benthos swimmer, frequently molting mechanism and breeding impact on genome.</title>
        <authorList>
            <person name="Sun Y."/>
            <person name="Gao Y."/>
            <person name="Yu Y."/>
        </authorList>
    </citation>
    <scope>NUCLEOTIDE SEQUENCE [LARGE SCALE GENOMIC DNA]</scope>
    <source>
        <tissue evidence="2">Muscle</tissue>
    </source>
</reference>
<evidence type="ECO:0000256" key="1">
    <source>
        <dbReference type="SAM" id="Phobius"/>
    </source>
</evidence>
<dbReference type="Gene3D" id="1.20.58.390">
    <property type="entry name" value="Neurotransmitter-gated ion-channel transmembrane domain"/>
    <property type="match status" value="1"/>
</dbReference>
<comment type="caution">
    <text evidence="2">The sequence shown here is derived from an EMBL/GenBank/DDBJ whole genome shotgun (WGS) entry which is preliminary data.</text>
</comment>
<name>A0A423U480_PENVA</name>
<protein>
    <submittedName>
        <fullName evidence="2">Uncharacterized protein</fullName>
    </submittedName>
</protein>
<sequence length="192" mass="22091">MFLQNESVIYTGLMTLPKYDIQKITSNLSVNSDYAVLEVEFTLERRWSLLVLTIFIPTILLLGIGYVTLFIRLAEFEVRAVMTLTTLLVLYTLFNQVSSDLPDTAYIKMIDTWFFFCIFLIFAVNVLHVLVEHLPATENNIIKISPNSDNVRVSKLRKITGPWTMRTMRVVAFPIVVFVFNLVFWLTILAVG</sequence>
<keyword evidence="3" id="KW-1185">Reference proteome</keyword>
<dbReference type="InterPro" id="IPR038050">
    <property type="entry name" value="Neuro_actylchol_rec"/>
</dbReference>
<dbReference type="SUPFAM" id="SSF90112">
    <property type="entry name" value="Neurotransmitter-gated ion-channel transmembrane pore"/>
    <property type="match status" value="1"/>
</dbReference>
<evidence type="ECO:0000313" key="3">
    <source>
        <dbReference type="Proteomes" id="UP000283509"/>
    </source>
</evidence>
<evidence type="ECO:0000313" key="2">
    <source>
        <dbReference type="EMBL" id="ROT83482.1"/>
    </source>
</evidence>
<keyword evidence="1" id="KW-0812">Transmembrane</keyword>
<dbReference type="GO" id="GO:0004888">
    <property type="term" value="F:transmembrane signaling receptor activity"/>
    <property type="evidence" value="ECO:0007669"/>
    <property type="project" value="InterPro"/>
</dbReference>
<feature type="transmembrane region" description="Helical" evidence="1">
    <location>
        <begin position="113"/>
        <end position="131"/>
    </location>
</feature>
<feature type="transmembrane region" description="Helical" evidence="1">
    <location>
        <begin position="76"/>
        <end position="93"/>
    </location>
</feature>
<accession>A0A423U480</accession>